<organism evidence="4 5">
    <name type="scientific">Myceligenerans salitolerans</name>
    <dbReference type="NCBI Taxonomy" id="1230528"/>
    <lineage>
        <taxon>Bacteria</taxon>
        <taxon>Bacillati</taxon>
        <taxon>Actinomycetota</taxon>
        <taxon>Actinomycetes</taxon>
        <taxon>Micrococcales</taxon>
        <taxon>Promicromonosporaceae</taxon>
        <taxon>Myceligenerans</taxon>
    </lineage>
</organism>
<accession>A0ABS3I8U3</accession>
<dbReference type="InterPro" id="IPR050832">
    <property type="entry name" value="Bact_Acetyltransf"/>
</dbReference>
<keyword evidence="5" id="KW-1185">Reference proteome</keyword>
<dbReference type="PROSITE" id="PS51186">
    <property type="entry name" value="GNAT"/>
    <property type="match status" value="1"/>
</dbReference>
<dbReference type="RefSeq" id="WP_207275401.1">
    <property type="nucleotide sequence ID" value="NZ_JAFMPK010000042.1"/>
</dbReference>
<protein>
    <submittedName>
        <fullName evidence="4">GNAT family N-acetyltransferase</fullName>
    </submittedName>
</protein>
<evidence type="ECO:0000256" key="1">
    <source>
        <dbReference type="ARBA" id="ARBA00022679"/>
    </source>
</evidence>
<dbReference type="PANTHER" id="PTHR43877">
    <property type="entry name" value="AMINOALKYLPHOSPHONATE N-ACETYLTRANSFERASE-RELATED-RELATED"/>
    <property type="match status" value="1"/>
</dbReference>
<reference evidence="5" key="1">
    <citation type="submission" date="2023-07" db="EMBL/GenBank/DDBJ databases">
        <title>Myceligenerans salitolerans sp. nov., a halotolerant actinomycete isolated from a salt lake in Xinjiang, China.</title>
        <authorList>
            <person name="Guan T."/>
        </authorList>
    </citation>
    <scope>NUCLEOTIDE SEQUENCE [LARGE SCALE GENOMIC DNA]</scope>
    <source>
        <strain evidence="5">XHU 5031</strain>
    </source>
</reference>
<evidence type="ECO:0000313" key="4">
    <source>
        <dbReference type="EMBL" id="MBO0609441.1"/>
    </source>
</evidence>
<keyword evidence="2" id="KW-0012">Acyltransferase</keyword>
<evidence type="ECO:0000256" key="2">
    <source>
        <dbReference type="ARBA" id="ARBA00023315"/>
    </source>
</evidence>
<dbReference type="CDD" id="cd04301">
    <property type="entry name" value="NAT_SF"/>
    <property type="match status" value="1"/>
</dbReference>
<dbReference type="Pfam" id="PF00583">
    <property type="entry name" value="Acetyltransf_1"/>
    <property type="match status" value="1"/>
</dbReference>
<name>A0ABS3I8U3_9MICO</name>
<dbReference type="SUPFAM" id="SSF55729">
    <property type="entry name" value="Acyl-CoA N-acyltransferases (Nat)"/>
    <property type="match status" value="1"/>
</dbReference>
<evidence type="ECO:0000313" key="5">
    <source>
        <dbReference type="Proteomes" id="UP000664617"/>
    </source>
</evidence>
<dbReference type="EMBL" id="JAFMPK010000042">
    <property type="protein sequence ID" value="MBO0609441.1"/>
    <property type="molecule type" value="Genomic_DNA"/>
</dbReference>
<evidence type="ECO:0000259" key="3">
    <source>
        <dbReference type="PROSITE" id="PS51186"/>
    </source>
</evidence>
<dbReference type="Gene3D" id="3.40.630.30">
    <property type="match status" value="1"/>
</dbReference>
<feature type="domain" description="N-acetyltransferase" evidence="3">
    <location>
        <begin position="3"/>
        <end position="161"/>
    </location>
</feature>
<dbReference type="Proteomes" id="UP000664617">
    <property type="component" value="Unassembled WGS sequence"/>
</dbReference>
<comment type="caution">
    <text evidence="4">The sequence shown here is derived from an EMBL/GenBank/DDBJ whole genome shotgun (WGS) entry which is preliminary data.</text>
</comment>
<dbReference type="PANTHER" id="PTHR43877:SF2">
    <property type="entry name" value="AMINOALKYLPHOSPHONATE N-ACETYLTRANSFERASE-RELATED"/>
    <property type="match status" value="1"/>
</dbReference>
<dbReference type="InterPro" id="IPR016181">
    <property type="entry name" value="Acyl_CoA_acyltransferase"/>
</dbReference>
<proteinExistence type="predicted"/>
<keyword evidence="1" id="KW-0808">Transferase</keyword>
<dbReference type="InterPro" id="IPR000182">
    <property type="entry name" value="GNAT_dom"/>
</dbReference>
<gene>
    <name evidence="4" type="ORF">J0911_10410</name>
</gene>
<sequence>MAVSIRHRHDTDIPVLAAVLVRVHAQDGYPVEGVADPEAWLRHPNEVQSWTAVERETPVGQITLTRAVPADDAAQIWHEKTGGDVENLAIPVRLFIDPDRRGSGAGRLLMEAATDFARTHGLAIAFDVMTKDSAAIRLYERLGAVRLADITHHFGNGLTEPAAVYTIA</sequence>